<dbReference type="InterPro" id="IPR008969">
    <property type="entry name" value="CarboxyPept-like_regulatory"/>
</dbReference>
<evidence type="ECO:0000313" key="10">
    <source>
        <dbReference type="Proteomes" id="UP000192980"/>
    </source>
</evidence>
<dbReference type="Pfam" id="PF07660">
    <property type="entry name" value="STN"/>
    <property type="match status" value="1"/>
</dbReference>
<dbReference type="AlphaFoldDB" id="A0A1X7KRP4"/>
<comment type="similarity">
    <text evidence="7">Belongs to the TonB-dependent receptor family.</text>
</comment>
<dbReference type="Gene3D" id="3.55.50.30">
    <property type="match status" value="1"/>
</dbReference>
<reference evidence="9 10" key="1">
    <citation type="submission" date="2017-04" db="EMBL/GenBank/DDBJ databases">
        <authorList>
            <person name="Afonso C.L."/>
            <person name="Miller P.J."/>
            <person name="Scott M.A."/>
            <person name="Spackman E."/>
            <person name="Goraichik I."/>
            <person name="Dimitrov K.M."/>
            <person name="Suarez D.L."/>
            <person name="Swayne D.E."/>
        </authorList>
    </citation>
    <scope>NUCLEOTIDE SEQUENCE [LARGE SCALE GENOMIC DNA]</scope>
    <source>
        <strain evidence="9 10">DSM 22418</strain>
    </source>
</reference>
<dbReference type="SUPFAM" id="SSF49464">
    <property type="entry name" value="Carboxypeptidase regulatory domain-like"/>
    <property type="match status" value="1"/>
</dbReference>
<evidence type="ECO:0000256" key="4">
    <source>
        <dbReference type="ARBA" id="ARBA00022692"/>
    </source>
</evidence>
<dbReference type="Gene3D" id="2.60.40.1120">
    <property type="entry name" value="Carboxypeptidase-like, regulatory domain"/>
    <property type="match status" value="1"/>
</dbReference>
<dbReference type="Gene3D" id="2.170.130.10">
    <property type="entry name" value="TonB-dependent receptor, plug domain"/>
    <property type="match status" value="1"/>
</dbReference>
<dbReference type="InterPro" id="IPR037066">
    <property type="entry name" value="Plug_dom_sf"/>
</dbReference>
<dbReference type="PROSITE" id="PS52016">
    <property type="entry name" value="TONB_DEPENDENT_REC_3"/>
    <property type="match status" value="1"/>
</dbReference>
<dbReference type="SUPFAM" id="SSF56935">
    <property type="entry name" value="Porins"/>
    <property type="match status" value="1"/>
</dbReference>
<dbReference type="InterPro" id="IPR023996">
    <property type="entry name" value="TonB-dep_OMP_SusC/RagA"/>
</dbReference>
<proteinExistence type="inferred from homology"/>
<evidence type="ECO:0000256" key="1">
    <source>
        <dbReference type="ARBA" id="ARBA00004571"/>
    </source>
</evidence>
<feature type="domain" description="Secretin/TonB short N-terminal" evidence="8">
    <location>
        <begin position="71"/>
        <end position="122"/>
    </location>
</feature>
<dbReference type="GO" id="GO:0009279">
    <property type="term" value="C:cell outer membrane"/>
    <property type="evidence" value="ECO:0007669"/>
    <property type="project" value="UniProtKB-SubCell"/>
</dbReference>
<dbReference type="InterPro" id="IPR039426">
    <property type="entry name" value="TonB-dep_rcpt-like"/>
</dbReference>
<dbReference type="STRING" id="561061.SAMN05660862_3171"/>
<dbReference type="EMBL" id="FXAU01000006">
    <property type="protein sequence ID" value="SMG44233.1"/>
    <property type="molecule type" value="Genomic_DNA"/>
</dbReference>
<keyword evidence="3 7" id="KW-1134">Transmembrane beta strand</keyword>
<dbReference type="Pfam" id="PF07715">
    <property type="entry name" value="Plug"/>
    <property type="match status" value="1"/>
</dbReference>
<organism evidence="9 10">
    <name type="scientific">Sphingobacterium psychroaquaticum</name>
    <dbReference type="NCBI Taxonomy" id="561061"/>
    <lineage>
        <taxon>Bacteria</taxon>
        <taxon>Pseudomonadati</taxon>
        <taxon>Bacteroidota</taxon>
        <taxon>Sphingobacteriia</taxon>
        <taxon>Sphingobacteriales</taxon>
        <taxon>Sphingobacteriaceae</taxon>
        <taxon>Sphingobacterium</taxon>
    </lineage>
</organism>
<keyword evidence="10" id="KW-1185">Reference proteome</keyword>
<dbReference type="InterPro" id="IPR011662">
    <property type="entry name" value="Secretin/TonB_short_N"/>
</dbReference>
<evidence type="ECO:0000256" key="7">
    <source>
        <dbReference type="PROSITE-ProRule" id="PRU01360"/>
    </source>
</evidence>
<sequence length="1183" mass="130275">MNTHLLSLWFKQGKQRLFSRISLPKMKLTIVLLALAIVQAHASSYAQKITLNRTNTSLVEIINEIRQQSGYDFLYSNVLLRDIKPISVKINNATIEEALTICLKGQPISFKIEEKAVLLKKKEAPAPKKTKILEPIIEIFQQQIRGTVMDDERKPLESVTVTNLISKKTTSTDAKGSYSLEGNPGDQIRFSLIGYAPKLLTLAPGQTQLSATLSIAAMEIDETVVTALGIRREERALGYAVSEVSGEGLKKARETNVINSLAGKVPGLIINSTAGGPAGSARVIIRGNTTVTGNNQPLYVVDGVPIDNSNYGSTGSGQFAEGYDMGDAISAINPDDIDKISVLKGPSASALYGTRAANGVILITTKKGTRNQALGIEFNSTSSFETQLTTYDGYQHLYGQGTKQNIPNSVVQARTTLFQNFGARLDPDVLVDSYDGVKRPYAYIKDNIGGFFRTGSTFSNNLSFTNGNENSSFRFSAADLRVNDIIPSSGLRRNTFTLNGTSKFGSKLTLEARAMYLNEHVKNRPALADSPSNIGNSFIGLASNVDQSLFANTFKNPDGSYIEWGGGAYRLNPYWVLNEMYNKSDKDRLMGAAQLNYNATSWLNLQGRASTDITFLDFERFNPRTTPGFVTGALEQMDRKFVTTEADVLVTAQKKLTPDLHLTARLGGSISRVNNKGQQMLFTNMTARDAVTPTSFTDKSIVPSSYVRHLNSMYGLLSLGYKSFLYVDASIRRDASSTLPVENNSYVYPSVSSSFVFSDAFKIDKRILSFGKLRASAAEVGGDTEAYLLDLYYSINPLSFKGQAFGSVNTQNLPPKNLLPTRTRSFEVGTELKFLNNRIGLDVTYYTQKSRDQINAVPIAFSSGFDRELINAGVVSNRGVEIMLNSSPIQKENFQWDLSVNFARNKNVVESLSDRVPFLTLSDARWMSVAVVAKPDAPYGSILAFDEQRDPQGNLILDPITLLPLQSTERQLVGKGIFDWTGGINSSVRYKDFSLGFIIDVKYGADMFSMTNLFAASRGSLETTLEGRDEWIKSEEDRQAAHMTSDDWAKAGMVRGLVPKGVIRTIDGNGNEVFTENARAVDPSVYWAQIVQDGGVARPYIYDASYVKMREITFGYSIPSTLTKRWGIQGMQVSVVSRNPFILFKDVPNIDPDSNYNNGNGQGLEYGSLPTRKSWGVNLNFRF</sequence>
<keyword evidence="6 7" id="KW-0998">Cell outer membrane</keyword>
<evidence type="ECO:0000256" key="6">
    <source>
        <dbReference type="ARBA" id="ARBA00023237"/>
    </source>
</evidence>
<comment type="subcellular location">
    <subcellularLocation>
        <location evidence="1 7">Cell outer membrane</location>
        <topology evidence="1 7">Multi-pass membrane protein</topology>
    </subcellularLocation>
</comment>
<dbReference type="Gene3D" id="2.40.170.20">
    <property type="entry name" value="TonB-dependent receptor, beta-barrel domain"/>
    <property type="match status" value="1"/>
</dbReference>
<keyword evidence="4 7" id="KW-0812">Transmembrane</keyword>
<dbReference type="OrthoDB" id="9768177at2"/>
<dbReference type="InterPro" id="IPR036942">
    <property type="entry name" value="Beta-barrel_TonB_sf"/>
</dbReference>
<protein>
    <submittedName>
        <fullName evidence="9">TonB-linked outer membrane protein, SusC/RagA family</fullName>
    </submittedName>
</protein>
<name>A0A1X7KRP4_9SPHI</name>
<keyword evidence="2 7" id="KW-0813">Transport</keyword>
<dbReference type="Proteomes" id="UP000192980">
    <property type="component" value="Unassembled WGS sequence"/>
</dbReference>
<evidence type="ECO:0000256" key="3">
    <source>
        <dbReference type="ARBA" id="ARBA00022452"/>
    </source>
</evidence>
<gene>
    <name evidence="9" type="ORF">SAMN05660862_3171</name>
</gene>
<evidence type="ECO:0000259" key="8">
    <source>
        <dbReference type="SMART" id="SM00965"/>
    </source>
</evidence>
<dbReference type="InterPro" id="IPR023997">
    <property type="entry name" value="TonB-dep_OMP_SusC/RagA_CS"/>
</dbReference>
<dbReference type="Pfam" id="PF13715">
    <property type="entry name" value="CarbopepD_reg_2"/>
    <property type="match status" value="1"/>
</dbReference>
<dbReference type="NCBIfam" id="TIGR04057">
    <property type="entry name" value="SusC_RagA_signa"/>
    <property type="match status" value="1"/>
</dbReference>
<evidence type="ECO:0000256" key="2">
    <source>
        <dbReference type="ARBA" id="ARBA00022448"/>
    </source>
</evidence>
<dbReference type="RefSeq" id="WP_085473869.1">
    <property type="nucleotide sequence ID" value="NZ_FXAU01000006.1"/>
</dbReference>
<dbReference type="NCBIfam" id="TIGR04056">
    <property type="entry name" value="OMP_RagA_SusC"/>
    <property type="match status" value="1"/>
</dbReference>
<evidence type="ECO:0000256" key="5">
    <source>
        <dbReference type="ARBA" id="ARBA00023136"/>
    </source>
</evidence>
<dbReference type="InterPro" id="IPR012910">
    <property type="entry name" value="Plug_dom"/>
</dbReference>
<accession>A0A1X7KRP4</accession>
<keyword evidence="5 7" id="KW-0472">Membrane</keyword>
<dbReference type="SMART" id="SM00965">
    <property type="entry name" value="STN"/>
    <property type="match status" value="1"/>
</dbReference>
<evidence type="ECO:0000313" key="9">
    <source>
        <dbReference type="EMBL" id="SMG44233.1"/>
    </source>
</evidence>